<organism evidence="1 2">
    <name type="scientific">Nesterenkonia rhizosphaerae</name>
    <dbReference type="NCBI Taxonomy" id="1348272"/>
    <lineage>
        <taxon>Bacteria</taxon>
        <taxon>Bacillati</taxon>
        <taxon>Actinomycetota</taxon>
        <taxon>Actinomycetes</taxon>
        <taxon>Micrococcales</taxon>
        <taxon>Micrococcaceae</taxon>
        <taxon>Nesterenkonia</taxon>
    </lineage>
</organism>
<dbReference type="EMBL" id="BAABLW010000007">
    <property type="protein sequence ID" value="GAA4928135.1"/>
    <property type="molecule type" value="Genomic_DNA"/>
</dbReference>
<protein>
    <submittedName>
        <fullName evidence="1">Uncharacterized protein</fullName>
    </submittedName>
</protein>
<sequence>MLTVLTFGEGWTLLKRTSISWVTVQSRPYFTEARSTRRASLSKFCEKGHPLFRCCPNGVHEQLKVDFRVLEKWGCHFEFNGGVGVLTRHDSQARVSFSEKIECCGGARAKYQHLCNVRFRETSYRFSVPRRQVRLHGQRASLAPVPCNYDPFALIC</sequence>
<reference evidence="2" key="1">
    <citation type="journal article" date="2019" name="Int. J. Syst. Evol. Microbiol.">
        <title>The Global Catalogue of Microorganisms (GCM) 10K type strain sequencing project: providing services to taxonomists for standard genome sequencing and annotation.</title>
        <authorList>
            <consortium name="The Broad Institute Genomics Platform"/>
            <consortium name="The Broad Institute Genome Sequencing Center for Infectious Disease"/>
            <person name="Wu L."/>
            <person name="Ma J."/>
        </authorList>
    </citation>
    <scope>NUCLEOTIDE SEQUENCE [LARGE SCALE GENOMIC DNA]</scope>
    <source>
        <strain evidence="2">JCM 19129</strain>
    </source>
</reference>
<proteinExistence type="predicted"/>
<evidence type="ECO:0000313" key="1">
    <source>
        <dbReference type="EMBL" id="GAA4928135.1"/>
    </source>
</evidence>
<name>A0ABP9G873_9MICC</name>
<comment type="caution">
    <text evidence="1">The sequence shown here is derived from an EMBL/GenBank/DDBJ whole genome shotgun (WGS) entry which is preliminary data.</text>
</comment>
<dbReference type="Proteomes" id="UP001500368">
    <property type="component" value="Unassembled WGS sequence"/>
</dbReference>
<accession>A0ABP9G873</accession>
<gene>
    <name evidence="1" type="ORF">GCM10025790_28120</name>
</gene>
<keyword evidence="2" id="KW-1185">Reference proteome</keyword>
<evidence type="ECO:0000313" key="2">
    <source>
        <dbReference type="Proteomes" id="UP001500368"/>
    </source>
</evidence>